<dbReference type="InterPro" id="IPR015424">
    <property type="entry name" value="PyrdxlP-dep_Trfase"/>
</dbReference>
<organism evidence="5 6">
    <name type="scientific">Listeria aquatica FSL S10-1188</name>
    <dbReference type="NCBI Taxonomy" id="1265818"/>
    <lineage>
        <taxon>Bacteria</taxon>
        <taxon>Bacillati</taxon>
        <taxon>Bacillota</taxon>
        <taxon>Bacilli</taxon>
        <taxon>Bacillales</taxon>
        <taxon>Listeriaceae</taxon>
        <taxon>Listeria</taxon>
    </lineage>
</organism>
<proteinExistence type="inferred from homology"/>
<dbReference type="STRING" id="1265818.MAQA_11416"/>
<feature type="domain" description="Aminotransferase class V" evidence="4">
    <location>
        <begin position="5"/>
        <end position="59"/>
    </location>
</feature>
<comment type="caution">
    <text evidence="5">The sequence shown here is derived from an EMBL/GenBank/DDBJ whole genome shotgun (WGS) entry which is preliminary data.</text>
</comment>
<dbReference type="PATRIC" id="fig|1265818.5.peg.2293"/>
<comment type="catalytic activity">
    <reaction evidence="3">
        <text>(sulfur carrier)-H + L-cysteine = (sulfur carrier)-SH + L-alanine</text>
        <dbReference type="Rhea" id="RHEA:43892"/>
        <dbReference type="Rhea" id="RHEA-COMP:14737"/>
        <dbReference type="Rhea" id="RHEA-COMP:14739"/>
        <dbReference type="ChEBI" id="CHEBI:29917"/>
        <dbReference type="ChEBI" id="CHEBI:35235"/>
        <dbReference type="ChEBI" id="CHEBI:57972"/>
        <dbReference type="ChEBI" id="CHEBI:64428"/>
        <dbReference type="EC" id="2.8.1.7"/>
    </reaction>
</comment>
<evidence type="ECO:0000256" key="3">
    <source>
        <dbReference type="ARBA" id="ARBA00050776"/>
    </source>
</evidence>
<dbReference type="SUPFAM" id="SSF53383">
    <property type="entry name" value="PLP-dependent transferases"/>
    <property type="match status" value="1"/>
</dbReference>
<keyword evidence="6" id="KW-1185">Reference proteome</keyword>
<protein>
    <submittedName>
        <fullName evidence="5">Carbon-sulfur lyase</fullName>
    </submittedName>
</protein>
<keyword evidence="5" id="KW-0456">Lyase</keyword>
<dbReference type="InterPro" id="IPR000192">
    <property type="entry name" value="Aminotrans_V_dom"/>
</dbReference>
<accession>W7AVD7</accession>
<dbReference type="GO" id="GO:0016829">
    <property type="term" value="F:lyase activity"/>
    <property type="evidence" value="ECO:0007669"/>
    <property type="project" value="UniProtKB-KW"/>
</dbReference>
<evidence type="ECO:0000313" key="6">
    <source>
        <dbReference type="Proteomes" id="UP000019246"/>
    </source>
</evidence>
<comment type="similarity">
    <text evidence="2">Belongs to the class-V pyridoxal-phosphate-dependent aminotransferase family. NifS/IscS subfamily.</text>
</comment>
<dbReference type="Proteomes" id="UP000019246">
    <property type="component" value="Unassembled WGS sequence"/>
</dbReference>
<dbReference type="GO" id="GO:0031071">
    <property type="term" value="F:cysteine desulfurase activity"/>
    <property type="evidence" value="ECO:0007669"/>
    <property type="project" value="UniProtKB-EC"/>
</dbReference>
<reference evidence="5 6" key="1">
    <citation type="journal article" date="2014" name="Int. J. Syst. Evol. Microbiol.">
        <title>Listeria floridensis sp. nov., Listeria aquatica sp. nov., Listeria cornellensis sp. nov., Listeria riparia sp. nov. and Listeria grandensis sp. nov., from agricultural and natural environments.</title>
        <authorList>
            <person name="den Bakker H.C."/>
            <person name="Warchocki S."/>
            <person name="Wright E.M."/>
            <person name="Allred A.F."/>
            <person name="Ahlstrom C."/>
            <person name="Manuel C.S."/>
            <person name="Stasiewicz M.J."/>
            <person name="Burrell A."/>
            <person name="Roof S."/>
            <person name="Strawn L."/>
            <person name="Fortes E.D."/>
            <person name="Nightingale K.K."/>
            <person name="Kephart D."/>
            <person name="Wiedmann M."/>
        </authorList>
    </citation>
    <scope>NUCLEOTIDE SEQUENCE [LARGE SCALE GENOMIC DNA]</scope>
    <source>
        <strain evidence="5 6">FSL S10-1188</strain>
    </source>
</reference>
<evidence type="ECO:0000256" key="1">
    <source>
        <dbReference type="ARBA" id="ARBA00001933"/>
    </source>
</evidence>
<evidence type="ECO:0000256" key="2">
    <source>
        <dbReference type="ARBA" id="ARBA00006490"/>
    </source>
</evidence>
<sequence>MKKTIYLDHAATSPIHPNASQVMLDVMTNEYGNPSSIHAAGRSARKKLDEARQFLRRRLEPRSERLSSQVVERKVIIQL</sequence>
<dbReference type="Gene3D" id="3.40.640.10">
    <property type="entry name" value="Type I PLP-dependent aspartate aminotransferase-like (Major domain)"/>
    <property type="match status" value="1"/>
</dbReference>
<dbReference type="Pfam" id="PF00266">
    <property type="entry name" value="Aminotran_5"/>
    <property type="match status" value="1"/>
</dbReference>
<name>W7AVD7_9LIST</name>
<evidence type="ECO:0000259" key="4">
    <source>
        <dbReference type="Pfam" id="PF00266"/>
    </source>
</evidence>
<dbReference type="AlphaFoldDB" id="W7AVD7"/>
<dbReference type="PANTHER" id="PTHR11601">
    <property type="entry name" value="CYSTEINE DESULFURYLASE FAMILY MEMBER"/>
    <property type="match status" value="1"/>
</dbReference>
<evidence type="ECO:0000313" key="5">
    <source>
        <dbReference type="EMBL" id="EUJ17627.1"/>
    </source>
</evidence>
<dbReference type="InterPro" id="IPR015421">
    <property type="entry name" value="PyrdxlP-dep_Trfase_major"/>
</dbReference>
<dbReference type="EMBL" id="AOCG01000012">
    <property type="protein sequence ID" value="EUJ17627.1"/>
    <property type="molecule type" value="Genomic_DNA"/>
</dbReference>
<dbReference type="PANTHER" id="PTHR11601:SF34">
    <property type="entry name" value="CYSTEINE DESULFURASE"/>
    <property type="match status" value="1"/>
</dbReference>
<gene>
    <name evidence="5" type="ORF">MAQA_11416</name>
</gene>
<comment type="cofactor">
    <cofactor evidence="1">
        <name>pyridoxal 5'-phosphate</name>
        <dbReference type="ChEBI" id="CHEBI:597326"/>
    </cofactor>
</comment>